<evidence type="ECO:0000313" key="3">
    <source>
        <dbReference type="Proteomes" id="UP000632339"/>
    </source>
</evidence>
<reference evidence="3" key="1">
    <citation type="journal article" date="2019" name="Int. J. Syst. Evol. Microbiol.">
        <title>The Global Catalogue of Microorganisms (GCM) 10K type strain sequencing project: providing services to taxonomists for standard genome sequencing and annotation.</title>
        <authorList>
            <consortium name="The Broad Institute Genomics Platform"/>
            <consortium name="The Broad Institute Genome Sequencing Center for Infectious Disease"/>
            <person name="Wu L."/>
            <person name="Ma J."/>
        </authorList>
    </citation>
    <scope>NUCLEOTIDE SEQUENCE [LARGE SCALE GENOMIC DNA]</scope>
    <source>
        <strain evidence="3">CGMCC 1.6375</strain>
    </source>
</reference>
<keyword evidence="1" id="KW-1133">Transmembrane helix</keyword>
<name>A0ABQ2I0H5_9BACT</name>
<dbReference type="EMBL" id="BMLI01000001">
    <property type="protein sequence ID" value="GGM96956.1"/>
    <property type="molecule type" value="Genomic_DNA"/>
</dbReference>
<keyword evidence="1" id="KW-0472">Membrane</keyword>
<protein>
    <submittedName>
        <fullName evidence="2">Uncharacterized protein</fullName>
    </submittedName>
</protein>
<gene>
    <name evidence="2" type="ORF">GCM10010967_33450</name>
</gene>
<proteinExistence type="predicted"/>
<keyword evidence="3" id="KW-1185">Reference proteome</keyword>
<organism evidence="2 3">
    <name type="scientific">Dyadobacter beijingensis</name>
    <dbReference type="NCBI Taxonomy" id="365489"/>
    <lineage>
        <taxon>Bacteria</taxon>
        <taxon>Pseudomonadati</taxon>
        <taxon>Bacteroidota</taxon>
        <taxon>Cytophagia</taxon>
        <taxon>Cytophagales</taxon>
        <taxon>Spirosomataceae</taxon>
        <taxon>Dyadobacter</taxon>
    </lineage>
</organism>
<accession>A0ABQ2I0H5</accession>
<dbReference type="Proteomes" id="UP000632339">
    <property type="component" value="Unassembled WGS sequence"/>
</dbReference>
<evidence type="ECO:0000313" key="2">
    <source>
        <dbReference type="EMBL" id="GGM96956.1"/>
    </source>
</evidence>
<feature type="transmembrane region" description="Helical" evidence="1">
    <location>
        <begin position="71"/>
        <end position="89"/>
    </location>
</feature>
<keyword evidence="1" id="KW-0812">Transmembrane</keyword>
<evidence type="ECO:0000256" key="1">
    <source>
        <dbReference type="SAM" id="Phobius"/>
    </source>
</evidence>
<dbReference type="RefSeq" id="WP_019942683.1">
    <property type="nucleotide sequence ID" value="NZ_BMLI01000001.1"/>
</dbReference>
<comment type="caution">
    <text evidence="2">The sequence shown here is derived from an EMBL/GenBank/DDBJ whole genome shotgun (WGS) entry which is preliminary data.</text>
</comment>
<sequence length="206" mass="22688">MNISQALIEKYHQGLCTAEEKAAVEQWLDDADEPGLDFPAALSKEEIKMEIWDGLRAEVTHSKSPKVWWKYAGMVAAAVVILVSGVMYVQKSTPEVSVAAGNAPSSEALQIEYGTESGAEYSQETQMLNFCGVIKITPRKNMKLSFTSICDGKRETVREMDVKGGTTYFAMDVKDQNSSQLIVMDKSLVDELPPILQNSLIAQFGI</sequence>